<evidence type="ECO:0000313" key="2">
    <source>
        <dbReference type="Proteomes" id="UP001551011"/>
    </source>
</evidence>
<gene>
    <name evidence="1" type="ORF">AB0H04_45300</name>
</gene>
<protein>
    <submittedName>
        <fullName evidence="1">Uncharacterized protein</fullName>
    </submittedName>
</protein>
<name>A0ABV3APP1_9ACTN</name>
<organism evidence="1 2">
    <name type="scientific">Streptomyces flaveolus</name>
    <dbReference type="NCBI Taxonomy" id="67297"/>
    <lineage>
        <taxon>Bacteria</taxon>
        <taxon>Bacillati</taxon>
        <taxon>Actinomycetota</taxon>
        <taxon>Actinomycetes</taxon>
        <taxon>Kitasatosporales</taxon>
        <taxon>Streptomycetaceae</taxon>
        <taxon>Streptomyces</taxon>
    </lineage>
</organism>
<keyword evidence="2" id="KW-1185">Reference proteome</keyword>
<accession>A0ABV3APP1</accession>
<comment type="caution">
    <text evidence="1">The sequence shown here is derived from an EMBL/GenBank/DDBJ whole genome shotgun (WGS) entry which is preliminary data.</text>
</comment>
<evidence type="ECO:0000313" key="1">
    <source>
        <dbReference type="EMBL" id="MEU5713929.1"/>
    </source>
</evidence>
<dbReference type="Proteomes" id="UP001551011">
    <property type="component" value="Unassembled WGS sequence"/>
</dbReference>
<dbReference type="EMBL" id="JBFAEG010000064">
    <property type="protein sequence ID" value="MEU5713929.1"/>
    <property type="molecule type" value="Genomic_DNA"/>
</dbReference>
<sequence>MGGAEPVEGVDLEQLVDHLPAGVPDLRGLAAAPDGRAHLEGDLLRRIVILVGAFSLLKCRVRLDQLALVEDLHHRGGGADIDTAADQLPGHRVEGAADLDVDVRADGGL</sequence>
<reference evidence="1 2" key="1">
    <citation type="submission" date="2024-06" db="EMBL/GenBank/DDBJ databases">
        <title>The Natural Products Discovery Center: Release of the First 8490 Sequenced Strains for Exploring Actinobacteria Biosynthetic Diversity.</title>
        <authorList>
            <person name="Kalkreuter E."/>
            <person name="Kautsar S.A."/>
            <person name="Yang D."/>
            <person name="Bader C.D."/>
            <person name="Teijaro C.N."/>
            <person name="Fluegel L."/>
            <person name="Davis C.M."/>
            <person name="Simpson J.R."/>
            <person name="Lauterbach L."/>
            <person name="Steele A.D."/>
            <person name="Gui C."/>
            <person name="Meng S."/>
            <person name="Li G."/>
            <person name="Viehrig K."/>
            <person name="Ye F."/>
            <person name="Su P."/>
            <person name="Kiefer A.F."/>
            <person name="Nichols A."/>
            <person name="Cepeda A.J."/>
            <person name="Yan W."/>
            <person name="Fan B."/>
            <person name="Jiang Y."/>
            <person name="Adhikari A."/>
            <person name="Zheng C.-J."/>
            <person name="Schuster L."/>
            <person name="Cowan T.M."/>
            <person name="Smanski M.J."/>
            <person name="Chevrette M.G."/>
            <person name="De Carvalho L.P.S."/>
            <person name="Shen B."/>
        </authorList>
    </citation>
    <scope>NUCLEOTIDE SEQUENCE [LARGE SCALE GENOMIC DNA]</scope>
    <source>
        <strain evidence="1 2">NPDC020594</strain>
    </source>
</reference>
<proteinExistence type="predicted"/>